<evidence type="ECO:0000259" key="1">
    <source>
        <dbReference type="SMART" id="SM00089"/>
    </source>
</evidence>
<dbReference type="PANTHER" id="PTHR34823:SF1">
    <property type="entry name" value="CHITIN-BINDING TYPE-4 DOMAIN-CONTAINING PROTEIN"/>
    <property type="match status" value="1"/>
</dbReference>
<dbReference type="InterPro" id="IPR000601">
    <property type="entry name" value="PKD_dom"/>
</dbReference>
<dbReference type="Gene3D" id="2.60.40.10">
    <property type="entry name" value="Immunoglobulins"/>
    <property type="match status" value="1"/>
</dbReference>
<reference evidence="2 3" key="1">
    <citation type="journal article" date="2014" name="Genome Announc.">
        <title>Genome Sequence of Yersinia similis Y228T, a Member of the Yersinia pseudotuberculosis Complex.</title>
        <authorList>
            <person name="Sprague L.D."/>
            <person name="Neubauer H."/>
        </authorList>
    </citation>
    <scope>NUCLEOTIDE SEQUENCE [LARGE SCALE GENOMIC DNA]</scope>
    <source>
        <strain evidence="2 3">228</strain>
    </source>
</reference>
<dbReference type="InterPro" id="IPR035986">
    <property type="entry name" value="PKD_dom_sf"/>
</dbReference>
<dbReference type="InterPro" id="IPR051024">
    <property type="entry name" value="GlcNAc_Chitin_IntDeg"/>
</dbReference>
<dbReference type="Pfam" id="PF18911">
    <property type="entry name" value="PKD_4"/>
    <property type="match status" value="1"/>
</dbReference>
<dbReference type="SMART" id="SM00089">
    <property type="entry name" value="PKD"/>
    <property type="match status" value="1"/>
</dbReference>
<gene>
    <name evidence="2" type="ORF">BF17_12890</name>
</gene>
<dbReference type="SUPFAM" id="SSF49299">
    <property type="entry name" value="PKD domain"/>
    <property type="match status" value="1"/>
</dbReference>
<feature type="domain" description="PKD/Chitinase" evidence="1">
    <location>
        <begin position="17"/>
        <end position="101"/>
    </location>
</feature>
<evidence type="ECO:0000313" key="2">
    <source>
        <dbReference type="EMBL" id="AHK21965.1"/>
    </source>
</evidence>
<protein>
    <recommendedName>
        <fullName evidence="1">PKD/Chitinase domain-containing protein</fullName>
    </recommendedName>
</protein>
<dbReference type="EMBL" id="CP007230">
    <property type="protein sequence ID" value="AHK21965.1"/>
    <property type="molecule type" value="Genomic_DNA"/>
</dbReference>
<dbReference type="Proteomes" id="UP000019439">
    <property type="component" value="Chromosome"/>
</dbReference>
<sequence length="184" mass="19874">MSIISETTEPDQPQPPVAQITAPSSVQDNETIALSASASTGQIASYRWEFQHFEPKVATTQNVTVRAVATQQPLAGKVTLTVTNNQGVQSRAEKTINILPSGGIEQEYPLWDRNNVISYGPGTTVIGLDGQAWTCKPFPYSGWCAQTVPDNIQSNNWPYAPGSAAAATLQEGHRAWLQAVRAHN</sequence>
<dbReference type="CDD" id="cd00146">
    <property type="entry name" value="PKD"/>
    <property type="match status" value="1"/>
</dbReference>
<dbReference type="InterPro" id="IPR022409">
    <property type="entry name" value="PKD/Chitinase_dom"/>
</dbReference>
<name>A0ABN4CT54_9GAMM</name>
<organism evidence="2 3">
    <name type="scientific">Yersinia similis</name>
    <dbReference type="NCBI Taxonomy" id="367190"/>
    <lineage>
        <taxon>Bacteria</taxon>
        <taxon>Pseudomonadati</taxon>
        <taxon>Pseudomonadota</taxon>
        <taxon>Gammaproteobacteria</taxon>
        <taxon>Enterobacterales</taxon>
        <taxon>Yersiniaceae</taxon>
        <taxon>Yersinia</taxon>
    </lineage>
</organism>
<proteinExistence type="predicted"/>
<keyword evidence="3" id="KW-1185">Reference proteome</keyword>
<dbReference type="PANTHER" id="PTHR34823">
    <property type="entry name" value="GLCNAC-BINDING PROTEIN A"/>
    <property type="match status" value="1"/>
</dbReference>
<evidence type="ECO:0000313" key="3">
    <source>
        <dbReference type="Proteomes" id="UP000019439"/>
    </source>
</evidence>
<accession>A0ABN4CT54</accession>
<dbReference type="InterPro" id="IPR013783">
    <property type="entry name" value="Ig-like_fold"/>
</dbReference>